<feature type="region of interest" description="Disordered" evidence="1">
    <location>
        <begin position="2354"/>
        <end position="2429"/>
    </location>
</feature>
<evidence type="ECO:0000313" key="5">
    <source>
        <dbReference type="Proteomes" id="UP000001887"/>
    </source>
</evidence>
<name>D2R774_PIRSD</name>
<feature type="region of interest" description="Disordered" evidence="1">
    <location>
        <begin position="1034"/>
        <end position="1097"/>
    </location>
</feature>
<feature type="transmembrane region" description="Helical" evidence="2">
    <location>
        <begin position="2594"/>
        <end position="2613"/>
    </location>
</feature>
<gene>
    <name evidence="4" type="ordered locus">Psta_0885</name>
</gene>
<keyword evidence="2" id="KW-1133">Transmembrane helix</keyword>
<feature type="transmembrane region" description="Helical" evidence="2">
    <location>
        <begin position="1210"/>
        <end position="1228"/>
    </location>
</feature>
<dbReference type="Proteomes" id="UP000001887">
    <property type="component" value="Chromosome"/>
</dbReference>
<keyword evidence="2" id="KW-0812">Transmembrane</keyword>
<feature type="transmembrane region" description="Helical" evidence="2">
    <location>
        <begin position="1249"/>
        <end position="1268"/>
    </location>
</feature>
<protein>
    <submittedName>
        <fullName evidence="4">Uncharacterized protein</fullName>
    </submittedName>
</protein>
<feature type="compositionally biased region" description="Basic and acidic residues" evidence="1">
    <location>
        <begin position="2397"/>
        <end position="2416"/>
    </location>
</feature>
<organism evidence="4 5">
    <name type="scientific">Pirellula staleyi (strain ATCC 27377 / DSM 6068 / ICPB 4128)</name>
    <name type="common">Pirella staleyi</name>
    <dbReference type="NCBI Taxonomy" id="530564"/>
    <lineage>
        <taxon>Bacteria</taxon>
        <taxon>Pseudomonadati</taxon>
        <taxon>Planctomycetota</taxon>
        <taxon>Planctomycetia</taxon>
        <taxon>Pirellulales</taxon>
        <taxon>Pirellulaceae</taxon>
        <taxon>Pirellula</taxon>
    </lineage>
</organism>
<feature type="region of interest" description="Disordered" evidence="1">
    <location>
        <begin position="2451"/>
        <end position="2504"/>
    </location>
</feature>
<keyword evidence="3" id="KW-0732">Signal</keyword>
<dbReference type="KEGG" id="psl:Psta_0885"/>
<feature type="compositionally biased region" description="Pro residues" evidence="1">
    <location>
        <begin position="1039"/>
        <end position="1058"/>
    </location>
</feature>
<feature type="chain" id="PRO_5003035533" evidence="3">
    <location>
        <begin position="27"/>
        <end position="2680"/>
    </location>
</feature>
<keyword evidence="5" id="KW-1185">Reference proteome</keyword>
<evidence type="ECO:0000313" key="4">
    <source>
        <dbReference type="EMBL" id="ADB15570.1"/>
    </source>
</evidence>
<feature type="compositionally biased region" description="Polar residues" evidence="1">
    <location>
        <begin position="2451"/>
        <end position="2462"/>
    </location>
</feature>
<dbReference type="STRING" id="530564.Psta_0885"/>
<evidence type="ECO:0000256" key="2">
    <source>
        <dbReference type="SAM" id="Phobius"/>
    </source>
</evidence>
<proteinExistence type="predicted"/>
<feature type="transmembrane region" description="Helical" evidence="2">
    <location>
        <begin position="1180"/>
        <end position="1198"/>
    </location>
</feature>
<feature type="compositionally biased region" description="Gly residues" evidence="1">
    <location>
        <begin position="2486"/>
        <end position="2501"/>
    </location>
</feature>
<feature type="transmembrane region" description="Helical" evidence="2">
    <location>
        <begin position="2647"/>
        <end position="2665"/>
    </location>
</feature>
<feature type="compositionally biased region" description="Gly residues" evidence="1">
    <location>
        <begin position="2465"/>
        <end position="2478"/>
    </location>
</feature>
<evidence type="ECO:0000256" key="1">
    <source>
        <dbReference type="SAM" id="MobiDB-lite"/>
    </source>
</evidence>
<accession>D2R774</accession>
<dbReference type="eggNOG" id="ENOG5033H2Z">
    <property type="taxonomic scope" value="Bacteria"/>
</dbReference>
<feature type="compositionally biased region" description="Basic and acidic residues" evidence="1">
    <location>
        <begin position="1075"/>
        <end position="1097"/>
    </location>
</feature>
<evidence type="ECO:0000256" key="3">
    <source>
        <dbReference type="SAM" id="SignalP"/>
    </source>
</evidence>
<sequence precursor="true">MVKSSLSRMLLLAVFSLFFASFVVTSAEEPPLDPPGNPLAGQPLVRELFVPLSELSTILEADKERVFLPREQYEKMIRDARQKMGDKPPQAALLLAATYEAALETERAVIKGTLTFEVLDDGLHQLPLDVGRAGIRVASLDGKPAMLARDVSGSLFLLSDVKGVHQLELIFTTPLVTSAAQQTLPITLPQTAATKLTLSVPGNVEVKGGAPVLSRVFDEASNVTRLEVKPTAGESSVVMSLNNKQLRQQSLVIARGVLVDEVTLGYERLHATMAMRVLHGGTDRFRFELPAGFEVTKVDSAMLARWEVTPGKAPGEGAILEAIMSEAITDTVVIDIAANRSVKLADEWLAALKTWKFPQLRPLDVAGQVFVVGLLSEDRLQPYGITTTDLVPIDAAVLATAIPASVLSAETGAPTVRQVASFYAPSSSFSLAASFDKPAAGLFSRSNVLLTISEQELSVIGGFAITPDSEKLFEVRFTAPPLWQVSEVTLADGSPLPIERYGTVDGGSRIIVRLPVATPKGEAATINYKARFTPPGWLGKWTTQKISLPQFVLEGATRDNGAVAIELLDDLQASPDKFEGLSPLLDNEKAAFGLASVATSLSYRFDARPYAMELTVSRTEPSLTADVVSFFQLEPDLVRAHYELQYSVREASTRILSFSLPVTTPAEIAVTGMYGAVAKEYRATIDGDRRVWTVELDRRYSGDVSLAVDFVKRVADKERRDLLLPLITAEGVEYQSSLAAVEGSAELDVQVKASPRKVDVGELANAEYQVGKRIIGAYGYVGADAKLTIDMLERDAYPLPPAIVQRAQLISKVSMQGIAQSVARYAIITKADTLEISLPTGSTLWTILLDGAPTKPQRTGDSLLLSLPSQQAPTLREIRLVYETKLSSLGLTGMIDLAPPRLMLIAGESRDVPQADLDWKLTLPAGYELSSSSSQFTTTDLPKRVHPAVKVAAVLYELAGGFDPFYGSTKWRSDVGGTSYYYNEAPTTQKSAADSFRFGIPTPSAVSSAPMGAPATDPMSTVDRPMAEALEEMPAADATPPPPSMEPPAPAAPAPPVLAPAEPMVPQSAPTGEMKPSDQSKSEPPGEQRGELEERLKEQTQLARETLDARFWALEGVSSLAIDITPQENEPTVSFASLGGTQPIEVAVIDSRRMSSLAWGVSLLVLIVGLALTRQNLAQQLGYVAVLLLVSGLVPLLGETFSQVTSAMEGIFFAAVLLVPYYLLVAIAKPTYRKLVELAACCRTTNLQQIASVMVMALVLATASTLSAQEPAPTNVIDLEKLIPLLTDQGPPVTVPPDAVIVPFDPELPDGEEKATKVLIPYAKYVELWNLAHPEKKIDDGALPREFALARASYSASLVDGNELVIQGELTIDVLTNKGVAIPLALRGAMLQRALVDGKPARLSLATLAEIPQPQLQMPPEMPGSITILHLPKKGRVTVSLVIHTGLVRRGGWRAVDAILPVAAANEVQLKVPLAKTEIRLADVPDQGRWETKADAETIVTTLATSGALNLQWRPQVAEAVIDQGLTARSTGVLDVREDAVRMAWTTMLEFGRGSRDRFTFLVPLDYTIEQVQGVNIRGWEAKVDGDQQTLDVTLLRTAVGSETITVQLSRRGLPPKDELLGGSLIAAPQVQVVGAALQQGEVAVRRGNRLTLRTTQSTGLSRADLSAEAAAVAQSAEALDAPVLPLSNYQSYRYVSLPYVLRLVATEQAANVTATLQTAVRIASRDTTIDAAIQLRSVGQPLYHVDVSLPKNFRLDRLLPAGLEWSLTPADDHQRLSVQLQTGQAESFTLTLQGLLVRDSKEKTLDIPRLSVLSATSQTGEIVFLADPDTDVSLSDLKNCILASGVGWLAQEQRSLARIAINYRVGDYSGKATTRTRQPVISGRSITNVKVTRRAIEETVLVTYNVQRAGIHEISLLLPDYLRRARVRTPLLKRKFIETAKDAEGKEIPGFVRLVIELQDDVIGPLSFVLEHDRLLASTKQSVITPQLTQVQNPERLMAVENAGVDEVLIDGKSAGLEEVPRAQQLYREVSAILGDQLTQLFRVPASISRGELQFQTNSREEVERPRARIELATSVLVVDAAGTYRGQQDYRLSNDTEQFLEVKLPSGSSLWTAIVAGEPVKPVQLDPPVAGSVRIPLVKTAEGEGDYLVQLKYGGQMPPLASLSEISFPLILALNIKAEESQTTLYLPKNFVWQSFGGTMRHVDDRGELELGFQSYLNRRITSATQLLSSSNPFTKLRAQANLKMAEAMLSNGNAMNTTRSSEQGQYNYQLLSKARELSVTELNESAGAVIVDNRARLNEFNGEQQLRRSKNVVSNFGSNFDGRASGIADPNAPPLANGNFNNAWFDQNKLNSAAPNQAGDKAEQLAGKPYASGSRVQSRARFDDQRQEQSVPKLRLEEAQQKMQEAKKSKADTSEGLAYGSKDRRGLERYQKQLDDEVTRDQLQQQLGNSVPQVAQSYSGEESGGGNQGGPGAVTGGQPMPGVPGGSGPMGGGFGGGERNFYANPDRVETYNGPAVAMDVDAAAQHVELDALGALATNSATWNVQLANGQTGYTSLDVDLTAVGDAYLFTTPRGEVSITARPVARSLVEQSFSLGIALVVILIAVAIIRFKVAQRIFAGVQSTIGCILACVFGFAMMVCGVFPVLGMLLFVTTLVLIVSRAIRTRLATWNSAPRPGL</sequence>
<dbReference type="OrthoDB" id="218681at2"/>
<reference evidence="4 5" key="1">
    <citation type="journal article" date="2009" name="Stand. Genomic Sci.">
        <title>Complete genome sequence of Pirellula staleyi type strain (ATCC 27377).</title>
        <authorList>
            <person name="Clum A."/>
            <person name="Tindall B.J."/>
            <person name="Sikorski J."/>
            <person name="Ivanova N."/>
            <person name="Mavrommatis K."/>
            <person name="Lucas S."/>
            <person name="Glavina del Rio T."/>
            <person name="Nolan M."/>
            <person name="Chen F."/>
            <person name="Tice H."/>
            <person name="Pitluck S."/>
            <person name="Cheng J.F."/>
            <person name="Chertkov O."/>
            <person name="Brettin T."/>
            <person name="Han C."/>
            <person name="Detter J.C."/>
            <person name="Kuske C."/>
            <person name="Bruce D."/>
            <person name="Goodwin L."/>
            <person name="Ovchinikova G."/>
            <person name="Pati A."/>
            <person name="Mikhailova N."/>
            <person name="Chen A."/>
            <person name="Palaniappan K."/>
            <person name="Land M."/>
            <person name="Hauser L."/>
            <person name="Chang Y.J."/>
            <person name="Jeffries C.D."/>
            <person name="Chain P."/>
            <person name="Rohde M."/>
            <person name="Goker M."/>
            <person name="Bristow J."/>
            <person name="Eisen J.A."/>
            <person name="Markowitz V."/>
            <person name="Hugenholtz P."/>
            <person name="Kyrpides N.C."/>
            <person name="Klenk H.P."/>
            <person name="Lapidus A."/>
        </authorList>
    </citation>
    <scope>NUCLEOTIDE SEQUENCE [LARGE SCALE GENOMIC DNA]</scope>
    <source>
        <strain evidence="5">ATCC 27377 / DSM 6068 / ICPB 4128</strain>
    </source>
</reference>
<dbReference type="HOGENOM" id="CLU_227438_0_0_0"/>
<feature type="transmembrane region" description="Helical" evidence="2">
    <location>
        <begin position="2620"/>
        <end position="2641"/>
    </location>
</feature>
<feature type="transmembrane region" description="Helical" evidence="2">
    <location>
        <begin position="1156"/>
        <end position="1173"/>
    </location>
</feature>
<feature type="signal peptide" evidence="3">
    <location>
        <begin position="1"/>
        <end position="26"/>
    </location>
</feature>
<keyword evidence="2" id="KW-0472">Membrane</keyword>
<dbReference type="EMBL" id="CP001848">
    <property type="protein sequence ID" value="ADB15570.1"/>
    <property type="molecule type" value="Genomic_DNA"/>
</dbReference>